<dbReference type="Pfam" id="PF04993">
    <property type="entry name" value="TfoX_N"/>
    <property type="match status" value="1"/>
</dbReference>
<protein>
    <submittedName>
        <fullName evidence="3">TfoX N-terminal domain-containing protein</fullName>
    </submittedName>
</protein>
<evidence type="ECO:0000313" key="3">
    <source>
        <dbReference type="EMBL" id="SMC49883.1"/>
    </source>
</evidence>
<evidence type="ECO:0000256" key="1">
    <source>
        <dbReference type="SAM" id="Phobius"/>
    </source>
</evidence>
<proteinExistence type="predicted"/>
<dbReference type="Proteomes" id="UP000192634">
    <property type="component" value="Unassembled WGS sequence"/>
</dbReference>
<evidence type="ECO:0000313" key="4">
    <source>
        <dbReference type="Proteomes" id="UP000192634"/>
    </source>
</evidence>
<reference evidence="3 4" key="1">
    <citation type="submission" date="2017-04" db="EMBL/GenBank/DDBJ databases">
        <authorList>
            <person name="Afonso C.L."/>
            <person name="Miller P.J."/>
            <person name="Scott M.A."/>
            <person name="Spackman E."/>
            <person name="Goraichik I."/>
            <person name="Dimitrov K.M."/>
            <person name="Suarez D.L."/>
            <person name="Swayne D.E."/>
        </authorList>
    </citation>
    <scope>NUCLEOTIDE SEQUENCE [LARGE SCALE GENOMIC DNA]</scope>
    <source>
        <strain evidence="3 4">CGMCC 1.12511</strain>
    </source>
</reference>
<dbReference type="OrthoDB" id="214902at2"/>
<dbReference type="InterPro" id="IPR007076">
    <property type="entry name" value="TfoX_N"/>
</dbReference>
<dbReference type="SUPFAM" id="SSF159894">
    <property type="entry name" value="YgaC/TfoX-N like"/>
    <property type="match status" value="1"/>
</dbReference>
<dbReference type="Gene3D" id="3.30.1460.30">
    <property type="entry name" value="YgaC/TfoX-N like chaperone"/>
    <property type="match status" value="1"/>
</dbReference>
<keyword evidence="1" id="KW-0472">Membrane</keyword>
<keyword evidence="1" id="KW-0812">Transmembrane</keyword>
<dbReference type="EMBL" id="FWXN01000004">
    <property type="protein sequence ID" value="SMC49883.1"/>
    <property type="molecule type" value="Genomic_DNA"/>
</dbReference>
<feature type="transmembrane region" description="Helical" evidence="1">
    <location>
        <begin position="27"/>
        <end position="43"/>
    </location>
</feature>
<keyword evidence="1" id="KW-1133">Transmembrane helix</keyword>
<dbReference type="RefSeq" id="WP_143445453.1">
    <property type="nucleotide sequence ID" value="NZ_FWXN01000004.1"/>
</dbReference>
<evidence type="ECO:0000259" key="2">
    <source>
        <dbReference type="Pfam" id="PF04993"/>
    </source>
</evidence>
<feature type="domain" description="TfoX N-terminal" evidence="2">
    <location>
        <begin position="22"/>
        <end position="107"/>
    </location>
</feature>
<organism evidence="3 4">
    <name type="scientific">Janibacter indicus</name>
    <dbReference type="NCBI Taxonomy" id="857417"/>
    <lineage>
        <taxon>Bacteria</taxon>
        <taxon>Bacillati</taxon>
        <taxon>Actinomycetota</taxon>
        <taxon>Actinomycetes</taxon>
        <taxon>Micrococcales</taxon>
        <taxon>Intrasporangiaceae</taxon>
        <taxon>Janibacter</taxon>
    </lineage>
</organism>
<gene>
    <name evidence="3" type="ORF">SAMN06296429_104106</name>
</gene>
<sequence>MAIDIALAARIRTDLADRGIEWQEKRMFGALIFMVGGSILVGVRGGGGLLARVDPVESADLLADAGPLYAQIADMGGKDMGPSWLDVHPDAVDDEAGLTHWLDACLRRGE</sequence>
<accession>A0A1W1ZNQ2</accession>
<name>A0A1W1ZNQ2_9MICO</name>
<dbReference type="AlphaFoldDB" id="A0A1W1ZNQ2"/>